<feature type="compositionally biased region" description="Polar residues" evidence="1">
    <location>
        <begin position="144"/>
        <end position="157"/>
    </location>
</feature>
<comment type="caution">
    <text evidence="3">The sequence shown here is derived from an EMBL/GenBank/DDBJ whole genome shotgun (WGS) entry which is preliminary data.</text>
</comment>
<proteinExistence type="predicted"/>
<keyword evidence="2" id="KW-0812">Transmembrane</keyword>
<gene>
    <name evidence="3" type="ORF">EV192_101358</name>
</gene>
<name>A0A4R2JVT3_9PSEU</name>
<keyword evidence="4" id="KW-1185">Reference proteome</keyword>
<dbReference type="RefSeq" id="WP_132110426.1">
    <property type="nucleotide sequence ID" value="NZ_SLWS01000001.1"/>
</dbReference>
<keyword evidence="2" id="KW-0472">Membrane</keyword>
<evidence type="ECO:0008006" key="5">
    <source>
        <dbReference type="Google" id="ProtNLM"/>
    </source>
</evidence>
<dbReference type="Proteomes" id="UP000295680">
    <property type="component" value="Unassembled WGS sequence"/>
</dbReference>
<feature type="compositionally biased region" description="Polar residues" evidence="1">
    <location>
        <begin position="54"/>
        <end position="64"/>
    </location>
</feature>
<reference evidence="3 4" key="1">
    <citation type="submission" date="2019-03" db="EMBL/GenBank/DDBJ databases">
        <title>Genomic Encyclopedia of Type Strains, Phase IV (KMG-IV): sequencing the most valuable type-strain genomes for metagenomic binning, comparative biology and taxonomic classification.</title>
        <authorList>
            <person name="Goeker M."/>
        </authorList>
    </citation>
    <scope>NUCLEOTIDE SEQUENCE [LARGE SCALE GENOMIC DNA]</scope>
    <source>
        <strain evidence="3 4">DSM 45934</strain>
    </source>
</reference>
<feature type="compositionally biased region" description="Pro residues" evidence="1">
    <location>
        <begin position="68"/>
        <end position="77"/>
    </location>
</feature>
<evidence type="ECO:0000256" key="2">
    <source>
        <dbReference type="SAM" id="Phobius"/>
    </source>
</evidence>
<dbReference type="EMBL" id="SLWS01000001">
    <property type="protein sequence ID" value="TCO64581.1"/>
    <property type="molecule type" value="Genomic_DNA"/>
</dbReference>
<feature type="transmembrane region" description="Helical" evidence="2">
    <location>
        <begin position="192"/>
        <end position="213"/>
    </location>
</feature>
<evidence type="ECO:0000313" key="3">
    <source>
        <dbReference type="EMBL" id="TCO64581.1"/>
    </source>
</evidence>
<organism evidence="3 4">
    <name type="scientific">Actinocrispum wychmicini</name>
    <dbReference type="NCBI Taxonomy" id="1213861"/>
    <lineage>
        <taxon>Bacteria</taxon>
        <taxon>Bacillati</taxon>
        <taxon>Actinomycetota</taxon>
        <taxon>Actinomycetes</taxon>
        <taxon>Pseudonocardiales</taxon>
        <taxon>Pseudonocardiaceae</taxon>
        <taxon>Actinocrispum</taxon>
    </lineage>
</organism>
<accession>A0A4R2JVT3</accession>
<keyword evidence="2" id="KW-1133">Transmembrane helix</keyword>
<evidence type="ECO:0000256" key="1">
    <source>
        <dbReference type="SAM" id="MobiDB-lite"/>
    </source>
</evidence>
<feature type="compositionally biased region" description="Pro residues" evidence="1">
    <location>
        <begin position="41"/>
        <end position="51"/>
    </location>
</feature>
<dbReference type="AlphaFoldDB" id="A0A4R2JVT3"/>
<protein>
    <recommendedName>
        <fullName evidence="5">Flagellar basal body-associated protein FliL</fullName>
    </recommendedName>
</protein>
<evidence type="ECO:0000313" key="4">
    <source>
        <dbReference type="Proteomes" id="UP000295680"/>
    </source>
</evidence>
<sequence>MTWQDELRQLDEKLASGLISADDYRRGRDALLAAAANPARPAEPGPGPTPPGSGESSGVESTQLIEPIGPPPQPRPMGPTGLPSDSDRTQAVPQNWTPQPSYQQPRPVGGNESDRTQVVPSVGQPQSPPGGFPQQQFPQQPQGAWQSGNEGFSSSPWNGPELPAAPPWGANEPWVKQGPEVFEGRSGSRGKVIAIVVAVVLLVGIGVGAYLIWGTSNGSGGSPQTSAAPPSTTKTTPPKIPNAMNIADLPGQQVDQKVKEFGTVAKIDYLTPEEIAAYQAAQAGESGMMISQLPGNTGRVVVLVVKAGSAAQAQSTAAKLVEIQLGYKATQLSGLPSNVKGTQVSDVARAHFASKDLIVRVEVKSADASRLMSVLQDVIEAQLKVFPADG</sequence>
<feature type="region of interest" description="Disordered" evidence="1">
    <location>
        <begin position="33"/>
        <end position="172"/>
    </location>
</feature>
<dbReference type="OrthoDB" id="3692386at2"/>
<feature type="compositionally biased region" description="Polar residues" evidence="1">
    <location>
        <begin position="89"/>
        <end position="104"/>
    </location>
</feature>
<feature type="compositionally biased region" description="Low complexity" evidence="1">
    <location>
        <begin position="132"/>
        <end position="143"/>
    </location>
</feature>